<protein>
    <submittedName>
        <fullName evidence="1">Uncharacterized protein</fullName>
    </submittedName>
</protein>
<dbReference type="EMBL" id="UINC01128241">
    <property type="protein sequence ID" value="SVD07865.1"/>
    <property type="molecule type" value="Genomic_DNA"/>
</dbReference>
<evidence type="ECO:0000313" key="1">
    <source>
        <dbReference type="EMBL" id="SVD07865.1"/>
    </source>
</evidence>
<accession>A0A382SEH2</accession>
<dbReference type="NCBIfam" id="TIGR02001">
    <property type="entry name" value="gcw_chp"/>
    <property type="match status" value="1"/>
</dbReference>
<gene>
    <name evidence="1" type="ORF">METZ01_LOCUS360719</name>
</gene>
<organism evidence="1">
    <name type="scientific">marine metagenome</name>
    <dbReference type="NCBI Taxonomy" id="408172"/>
    <lineage>
        <taxon>unclassified sequences</taxon>
        <taxon>metagenomes</taxon>
        <taxon>ecological metagenomes</taxon>
    </lineage>
</organism>
<reference evidence="1" key="1">
    <citation type="submission" date="2018-05" db="EMBL/GenBank/DDBJ databases">
        <authorList>
            <person name="Lanie J.A."/>
            <person name="Ng W.-L."/>
            <person name="Kazmierczak K.M."/>
            <person name="Andrzejewski T.M."/>
            <person name="Davidsen T.M."/>
            <person name="Wayne K.J."/>
            <person name="Tettelin H."/>
            <person name="Glass J.I."/>
            <person name="Rusch D."/>
            <person name="Podicherti R."/>
            <person name="Tsui H.-C.T."/>
            <person name="Winkler M.E."/>
        </authorList>
    </citation>
    <scope>NUCLEOTIDE SEQUENCE</scope>
</reference>
<dbReference type="InterPro" id="IPR010239">
    <property type="entry name" value="CHP02001"/>
</dbReference>
<dbReference type="AlphaFoldDB" id="A0A382SEH2"/>
<proteinExistence type="predicted"/>
<dbReference type="Pfam" id="PF09694">
    <property type="entry name" value="Gcw_chp"/>
    <property type="match status" value="1"/>
</dbReference>
<name>A0A382SEH2_9ZZZZ</name>
<sequence length="205" mass="22279">MKKLILLLGVLTIPSFAGVSANVAFSSDYFWRGMTQSDGPAMSGGFDYESESGFYAGIWGSNVNFNDGAGSELDYYAGYAFSLNEIGIDISYVVFDYPENKTGLDFEEWVLGLSYKNLGLTFTDDTDDSDAYTEISYAIGDIGFTYGDYKNYGENFTISYGFTCGSFDCSFLYTDFSGETNSSGAYLYGPDEDGLVFSISASLGG</sequence>